<dbReference type="AlphaFoldDB" id="A0A4Y1WRC4"/>
<keyword evidence="1" id="KW-0732">Signal</keyword>
<feature type="chain" id="PRO_5021362713" evidence="1">
    <location>
        <begin position="20"/>
        <end position="546"/>
    </location>
</feature>
<protein>
    <submittedName>
        <fullName evidence="2">Uncharacterized protein</fullName>
    </submittedName>
</protein>
<evidence type="ECO:0000313" key="2">
    <source>
        <dbReference type="EMBL" id="BBL02706.1"/>
    </source>
</evidence>
<name>A0A4Y1WRC4_9BACT</name>
<evidence type="ECO:0000313" key="3">
    <source>
        <dbReference type="Proteomes" id="UP000318946"/>
    </source>
</evidence>
<gene>
    <name evidence="2" type="ORF">A5CBH24_00190</name>
</gene>
<dbReference type="EMBL" id="AP019735">
    <property type="protein sequence ID" value="BBL02706.1"/>
    <property type="molecule type" value="Genomic_DNA"/>
</dbReference>
<dbReference type="RefSeq" id="WP_141411778.1">
    <property type="nucleotide sequence ID" value="NZ_AP019735.1"/>
</dbReference>
<dbReference type="Proteomes" id="UP000318946">
    <property type="component" value="Chromosome"/>
</dbReference>
<accession>A0A4Y1WRC4</accession>
<keyword evidence="3" id="KW-1185">Reference proteome</keyword>
<proteinExistence type="predicted"/>
<dbReference type="KEGG" id="acou:A5CBH24_00190"/>
<dbReference type="GeneID" id="78340742"/>
<dbReference type="PROSITE" id="PS51257">
    <property type="entry name" value="PROKAR_LIPOPROTEIN"/>
    <property type="match status" value="1"/>
</dbReference>
<organism evidence="2 3">
    <name type="scientific">Alistipes communis</name>
    <dbReference type="NCBI Taxonomy" id="2585118"/>
    <lineage>
        <taxon>Bacteria</taxon>
        <taxon>Pseudomonadati</taxon>
        <taxon>Bacteroidota</taxon>
        <taxon>Bacteroidia</taxon>
        <taxon>Bacteroidales</taxon>
        <taxon>Rikenellaceae</taxon>
        <taxon>Alistipes</taxon>
    </lineage>
</organism>
<evidence type="ECO:0000256" key="1">
    <source>
        <dbReference type="SAM" id="SignalP"/>
    </source>
</evidence>
<sequence length="546" mass="59669">MKRSFFALLAAAVSGLASCQQDGTQDDAALPMNVYSFDATTEGTRVSLDHTALTYTWDGSEQVMVWYAPATSAPDYDYTLIGNPFVAESAGAKTAFSLRTEYDLSEMGYDDQNYVLMYPWPYAGTSGVSGDEVTYTIGTREGDGYVQKDVFEGIYNLMRAETTGSSLLVGRPPVTFEHLLTSLRFYVKESAEPAFDDIRITDMEILFPENVIGETKVNFREGYVASASSRKVIVDLDAPLTPQKSYKDESGEANDDQYALVVVKPFTLKANTDGNANDRILVTLRGTGTDIHTGEAERITQTLVLTSDSDMEFEAGHFRAVSLQLENDWTPVDVQLTEAFAPAGDYAHGAGIMFDKRGECFGFHASIKDAADKERMIVLDNTSNRWSLGTSWLYAQSAFYMPSSTVLKGYTQGDIAVTFDAHVVFSGKDKNPCPIIIGFNHCSTRTNGDTGDGGFVALASVDAEPALMTAKEAKENGGYPEDAAYWRSYEVVIPAETIAGIDQFMEPNKDGSAAHMGFKLDGQVGASSSKGRMVYIKNICFSYENK</sequence>
<feature type="signal peptide" evidence="1">
    <location>
        <begin position="1"/>
        <end position="19"/>
    </location>
</feature>
<reference evidence="3" key="1">
    <citation type="submission" date="2019-06" db="EMBL/GenBank/DDBJ databases">
        <title>Alistipes onderdonkii subsp. vulgaris subsp. nov., Alistipes dispar sp. nov. and Alistipes communis sp. nov., isolated from human faeces, and creation of Alistipes onderdonkii subsp. onderdonkii subsp. nov.</title>
        <authorList>
            <person name="Sakamoto M."/>
            <person name="Ikeyama N."/>
            <person name="Ogata Y."/>
            <person name="Suda W."/>
            <person name="Iino T."/>
            <person name="Hattori M."/>
            <person name="Ohkuma M."/>
        </authorList>
    </citation>
    <scope>NUCLEOTIDE SEQUENCE [LARGE SCALE GENOMIC DNA]</scope>
    <source>
        <strain evidence="3">5CBH24</strain>
    </source>
</reference>